<dbReference type="PANTHER" id="PTHR23219">
    <property type="entry name" value="TYROSINE-PROTEIN PHOSPHATASE C15H7.3-RELATED"/>
    <property type="match status" value="1"/>
</dbReference>
<dbReference type="PROSITE" id="PS50055">
    <property type="entry name" value="TYR_PHOSPHATASE_PTP"/>
    <property type="match status" value="1"/>
</dbReference>
<evidence type="ECO:0000313" key="3">
    <source>
        <dbReference type="Proteomes" id="UP000230423"/>
    </source>
</evidence>
<keyword evidence="3" id="KW-1185">Reference proteome</keyword>
<evidence type="ECO:0000313" key="2">
    <source>
        <dbReference type="EMBL" id="PIO60006.1"/>
    </source>
</evidence>
<proteinExistence type="predicted"/>
<evidence type="ECO:0000259" key="1">
    <source>
        <dbReference type="PROSITE" id="PS50055"/>
    </source>
</evidence>
<dbReference type="InterPro" id="IPR029021">
    <property type="entry name" value="Prot-tyrosine_phosphatase-like"/>
</dbReference>
<dbReference type="SUPFAM" id="SSF52799">
    <property type="entry name" value="(Phosphotyrosine protein) phosphatases II"/>
    <property type="match status" value="1"/>
</dbReference>
<dbReference type="InterPro" id="IPR000242">
    <property type="entry name" value="PTP_cat"/>
</dbReference>
<dbReference type="PANTHER" id="PTHR23219:SF13">
    <property type="entry name" value="TYROSINE-PROTEIN PHOSPHATASE DOMAIN-CONTAINING PROTEIN"/>
    <property type="match status" value="1"/>
</dbReference>
<accession>A0A2G9TPS6</accession>
<dbReference type="OrthoDB" id="6144703at2759"/>
<dbReference type="AlphaFoldDB" id="A0A2G9TPS6"/>
<dbReference type="GO" id="GO:0004725">
    <property type="term" value="F:protein tyrosine phosphatase activity"/>
    <property type="evidence" value="ECO:0007669"/>
    <property type="project" value="InterPro"/>
</dbReference>
<reference evidence="2 3" key="1">
    <citation type="submission" date="2015-09" db="EMBL/GenBank/DDBJ databases">
        <title>Draft genome of the parasitic nematode Teladorsagia circumcincta isolate WARC Sus (inbred).</title>
        <authorList>
            <person name="Mitreva M."/>
        </authorList>
    </citation>
    <scope>NUCLEOTIDE SEQUENCE [LARGE SCALE GENOMIC DNA]</scope>
    <source>
        <strain evidence="2 3">S</strain>
    </source>
</reference>
<feature type="non-terminal residue" evidence="2">
    <location>
        <position position="1"/>
    </location>
</feature>
<name>A0A2G9TPS6_TELCI</name>
<dbReference type="Proteomes" id="UP000230423">
    <property type="component" value="Unassembled WGS sequence"/>
</dbReference>
<dbReference type="Pfam" id="PF00102">
    <property type="entry name" value="Y_phosphatase"/>
    <property type="match status" value="1"/>
</dbReference>
<gene>
    <name evidence="2" type="ORF">TELCIR_18514</name>
</gene>
<feature type="non-terminal residue" evidence="2">
    <location>
        <position position="103"/>
    </location>
</feature>
<protein>
    <recommendedName>
        <fullName evidence="1">Tyrosine-protein phosphatase domain-containing protein</fullName>
    </recommendedName>
</protein>
<organism evidence="2 3">
    <name type="scientific">Teladorsagia circumcincta</name>
    <name type="common">Brown stomach worm</name>
    <name type="synonym">Ostertagia circumcincta</name>
    <dbReference type="NCBI Taxonomy" id="45464"/>
    <lineage>
        <taxon>Eukaryota</taxon>
        <taxon>Metazoa</taxon>
        <taxon>Ecdysozoa</taxon>
        <taxon>Nematoda</taxon>
        <taxon>Chromadorea</taxon>
        <taxon>Rhabditida</taxon>
        <taxon>Rhabditina</taxon>
        <taxon>Rhabditomorpha</taxon>
        <taxon>Strongyloidea</taxon>
        <taxon>Trichostrongylidae</taxon>
        <taxon>Teladorsagia</taxon>
    </lineage>
</organism>
<sequence>LDGLKQEYKNLLASSKSPLQKTEAFRENAQRNRYPDIVCWDATRVQLTHDVPPATDYIHANWVKFDNFDRVYILTQAPLQNTIGDFWRMVLQCQSPSIVNLTQ</sequence>
<dbReference type="PRINTS" id="PR00700">
    <property type="entry name" value="PRTYPHPHTASE"/>
</dbReference>
<dbReference type="Gene3D" id="3.90.190.10">
    <property type="entry name" value="Protein tyrosine phosphatase superfamily"/>
    <property type="match status" value="1"/>
</dbReference>
<feature type="domain" description="Tyrosine-protein phosphatase" evidence="1">
    <location>
        <begin position="4"/>
        <end position="103"/>
    </location>
</feature>
<dbReference type="EMBL" id="KZ356341">
    <property type="protein sequence ID" value="PIO60006.1"/>
    <property type="molecule type" value="Genomic_DNA"/>
</dbReference>